<evidence type="ECO:0000313" key="3">
    <source>
        <dbReference type="Proteomes" id="UP000307440"/>
    </source>
</evidence>
<sequence>MSSTYHSLHLTASNYPNLDGDGSDAIPGFNFNHTVGSNTPPRPPSSSRYHDFPTRHPSKQDTLGPPIEDLPLEVLLRNKFIKKIFQDWQEEAAQVTKSSQITQNLYEENIRLTRKSSFYGKFAHSRTASLAPSDSISNSLSPINPDFPSSSTSFINTQPSARPRHLPFTILWTLADCADDPDIGITSNNTSQPSMKSALREADGTMITPEKYSEIQSDVIALAGSNLTTLPDPKPTKKGANSKPPTRSMTWYKTFHRNPWNNVVSKLERRHEVLRLCGASWKAEHMLSAHLNTASATAKKKCTGLTATKKTKGRPRPCQDGSSEDAGSESEDDEHQHRPASSKLAKRPRSKSQQEEDGNHTTPKKPHGDADGEELGPQEKDNIDIKDVFGLGDPPENPPPPPPKKDMINISGIVVNPSPSLKRDFPRLANATALLDRLQHIFNHPGPNPPGTPDRKVLDFISRIETADPNSPMLSEDDKDAGWGHYQFTEGELTITKTLTSWQAVARFVCTDRKLMDMKSYLSDMYLDLLIEQLWDLVKDIAVGSTPEKEVPNPGGGLDGVTGSELVQVWSYRRAAEGLDIEKPSHYMLVKAPQKAHAVLASAHIPMAGDIQLLQSEKSTKAKKSPNSAAATT</sequence>
<feature type="compositionally biased region" description="Acidic residues" evidence="1">
    <location>
        <begin position="322"/>
        <end position="333"/>
    </location>
</feature>
<evidence type="ECO:0000256" key="1">
    <source>
        <dbReference type="SAM" id="MobiDB-lite"/>
    </source>
</evidence>
<feature type="region of interest" description="Disordered" evidence="1">
    <location>
        <begin position="29"/>
        <end position="66"/>
    </location>
</feature>
<feature type="compositionally biased region" description="Basic and acidic residues" evidence="1">
    <location>
        <begin position="377"/>
        <end position="387"/>
    </location>
</feature>
<feature type="region of interest" description="Disordered" evidence="1">
    <location>
        <begin position="306"/>
        <end position="407"/>
    </location>
</feature>
<accession>A0A5C3KCC2</accession>
<dbReference type="EMBL" id="ML210533">
    <property type="protein sequence ID" value="TFK17303.1"/>
    <property type="molecule type" value="Genomic_DNA"/>
</dbReference>
<dbReference type="AlphaFoldDB" id="A0A5C3KCC2"/>
<dbReference type="Proteomes" id="UP000307440">
    <property type="component" value="Unassembled WGS sequence"/>
</dbReference>
<dbReference type="OrthoDB" id="3227833at2759"/>
<protein>
    <submittedName>
        <fullName evidence="2">Uncharacterized protein</fullName>
    </submittedName>
</protein>
<feature type="compositionally biased region" description="Basic residues" evidence="1">
    <location>
        <begin position="338"/>
        <end position="350"/>
    </location>
</feature>
<feature type="region of interest" description="Disordered" evidence="1">
    <location>
        <begin position="226"/>
        <end position="249"/>
    </location>
</feature>
<name>A0A5C3KCC2_COPMA</name>
<proteinExistence type="predicted"/>
<gene>
    <name evidence="2" type="ORF">FA15DRAFT_710942</name>
</gene>
<keyword evidence="3" id="KW-1185">Reference proteome</keyword>
<dbReference type="STRING" id="230819.A0A5C3KCC2"/>
<evidence type="ECO:0000313" key="2">
    <source>
        <dbReference type="EMBL" id="TFK17303.1"/>
    </source>
</evidence>
<organism evidence="2 3">
    <name type="scientific">Coprinopsis marcescibilis</name>
    <name type="common">Agaric fungus</name>
    <name type="synonym">Psathyrella marcescibilis</name>
    <dbReference type="NCBI Taxonomy" id="230819"/>
    <lineage>
        <taxon>Eukaryota</taxon>
        <taxon>Fungi</taxon>
        <taxon>Dikarya</taxon>
        <taxon>Basidiomycota</taxon>
        <taxon>Agaricomycotina</taxon>
        <taxon>Agaricomycetes</taxon>
        <taxon>Agaricomycetidae</taxon>
        <taxon>Agaricales</taxon>
        <taxon>Agaricineae</taxon>
        <taxon>Psathyrellaceae</taxon>
        <taxon>Coprinopsis</taxon>
    </lineage>
</organism>
<reference evidence="2 3" key="1">
    <citation type="journal article" date="2019" name="Nat. Ecol. Evol.">
        <title>Megaphylogeny resolves global patterns of mushroom evolution.</title>
        <authorList>
            <person name="Varga T."/>
            <person name="Krizsan K."/>
            <person name="Foldi C."/>
            <person name="Dima B."/>
            <person name="Sanchez-Garcia M."/>
            <person name="Sanchez-Ramirez S."/>
            <person name="Szollosi G.J."/>
            <person name="Szarkandi J.G."/>
            <person name="Papp V."/>
            <person name="Albert L."/>
            <person name="Andreopoulos W."/>
            <person name="Angelini C."/>
            <person name="Antonin V."/>
            <person name="Barry K.W."/>
            <person name="Bougher N.L."/>
            <person name="Buchanan P."/>
            <person name="Buyck B."/>
            <person name="Bense V."/>
            <person name="Catcheside P."/>
            <person name="Chovatia M."/>
            <person name="Cooper J."/>
            <person name="Damon W."/>
            <person name="Desjardin D."/>
            <person name="Finy P."/>
            <person name="Geml J."/>
            <person name="Haridas S."/>
            <person name="Hughes K."/>
            <person name="Justo A."/>
            <person name="Karasinski D."/>
            <person name="Kautmanova I."/>
            <person name="Kiss B."/>
            <person name="Kocsube S."/>
            <person name="Kotiranta H."/>
            <person name="LaButti K.M."/>
            <person name="Lechner B.E."/>
            <person name="Liimatainen K."/>
            <person name="Lipzen A."/>
            <person name="Lukacs Z."/>
            <person name="Mihaltcheva S."/>
            <person name="Morgado L.N."/>
            <person name="Niskanen T."/>
            <person name="Noordeloos M.E."/>
            <person name="Ohm R.A."/>
            <person name="Ortiz-Santana B."/>
            <person name="Ovrebo C."/>
            <person name="Racz N."/>
            <person name="Riley R."/>
            <person name="Savchenko A."/>
            <person name="Shiryaev A."/>
            <person name="Soop K."/>
            <person name="Spirin V."/>
            <person name="Szebenyi C."/>
            <person name="Tomsovsky M."/>
            <person name="Tulloss R.E."/>
            <person name="Uehling J."/>
            <person name="Grigoriev I.V."/>
            <person name="Vagvolgyi C."/>
            <person name="Papp T."/>
            <person name="Martin F.M."/>
            <person name="Miettinen O."/>
            <person name="Hibbett D.S."/>
            <person name="Nagy L.G."/>
        </authorList>
    </citation>
    <scope>NUCLEOTIDE SEQUENCE [LARGE SCALE GENOMIC DNA]</scope>
    <source>
        <strain evidence="2 3">CBS 121175</strain>
    </source>
</reference>